<protein>
    <recommendedName>
        <fullName evidence="3">Methyltransferase domain-containing protein</fullName>
    </recommendedName>
</protein>
<accession>A0A364LM28</accession>
<dbReference type="AlphaFoldDB" id="A0A364LM28"/>
<sequence>MKSKHENKAFFEKNSWPNKRGLEKIRKLHAYNTETTLKNTPNLLDIVNNIKDDDIVMDMGMGNGQFLIDLRIELNKVKKRAELIGVTASEKEVRHHTCELAKIKIAKMKLPCDSARFQLLQDTPQLEAVKRPEDDRAREYLQALEGEVGFIFDTYGPGTYSYNVLHNLIYAAILLKPSGKYSAISSTGGDNEADLSVLGDTNCREKIQKFFEEKLGISITFEKTAIVSEVNPGAINSDWLIKFEKAAEPLKALTAMDYNVLCRAADEMIGLPWKKQKSWFKYREFEINMRDYAPLKSKEPEAASALVMK</sequence>
<dbReference type="EMBL" id="MVJN01000002">
    <property type="protein sequence ID" value="RAP37921.1"/>
    <property type="molecule type" value="Genomic_DNA"/>
</dbReference>
<reference evidence="1 2" key="1">
    <citation type="submission" date="2017-02" db="EMBL/GenBank/DDBJ databases">
        <title>Legionella quilivanii strain from human: case report and whole genome sequencing analysis.</title>
        <authorList>
            <person name="Lalancette C."/>
            <person name="Leduc J.-M."/>
            <person name="Levesque S."/>
            <person name="Fournier E."/>
            <person name="Saoud J."/>
            <person name="Faucher S.P."/>
            <person name="Bernard K."/>
            <person name="Martineau C."/>
            <person name="Longtin J."/>
        </authorList>
    </citation>
    <scope>NUCLEOTIDE SEQUENCE [LARGE SCALE GENOMIC DNA]</scope>
    <source>
        <strain evidence="1 2">ID143958</strain>
    </source>
</reference>
<comment type="caution">
    <text evidence="1">The sequence shown here is derived from an EMBL/GenBank/DDBJ whole genome shotgun (WGS) entry which is preliminary data.</text>
</comment>
<evidence type="ECO:0008006" key="3">
    <source>
        <dbReference type="Google" id="ProtNLM"/>
    </source>
</evidence>
<dbReference type="Proteomes" id="UP000249458">
    <property type="component" value="Unassembled WGS sequence"/>
</dbReference>
<proteinExistence type="predicted"/>
<evidence type="ECO:0000313" key="2">
    <source>
        <dbReference type="Proteomes" id="UP000249458"/>
    </source>
</evidence>
<evidence type="ECO:0000313" key="1">
    <source>
        <dbReference type="EMBL" id="RAP37921.1"/>
    </source>
</evidence>
<organism evidence="1 2">
    <name type="scientific">Legionella quinlivanii</name>
    <dbReference type="NCBI Taxonomy" id="45073"/>
    <lineage>
        <taxon>Bacteria</taxon>
        <taxon>Pseudomonadati</taxon>
        <taxon>Pseudomonadota</taxon>
        <taxon>Gammaproteobacteria</taxon>
        <taxon>Legionellales</taxon>
        <taxon>Legionellaceae</taxon>
        <taxon>Legionella</taxon>
    </lineage>
</organism>
<dbReference type="RefSeq" id="WP_112218467.1">
    <property type="nucleotide sequence ID" value="NZ_MVJN01000002.1"/>
</dbReference>
<gene>
    <name evidence="1" type="ORF">B1207_02720</name>
</gene>
<name>A0A364LM28_9GAMM</name>